<dbReference type="CDD" id="cd02440">
    <property type="entry name" value="AdoMet_MTases"/>
    <property type="match status" value="1"/>
</dbReference>
<gene>
    <name evidence="2" type="ORF">GCM10009037_25430</name>
</gene>
<dbReference type="RefSeq" id="WP_188884079.1">
    <property type="nucleotide sequence ID" value="NZ_BMPF01000004.1"/>
</dbReference>
<keyword evidence="3" id="KW-1185">Reference proteome</keyword>
<dbReference type="GO" id="GO:0008757">
    <property type="term" value="F:S-adenosylmethionine-dependent methyltransferase activity"/>
    <property type="evidence" value="ECO:0007669"/>
    <property type="project" value="InterPro"/>
</dbReference>
<evidence type="ECO:0000313" key="3">
    <source>
        <dbReference type="Proteomes" id="UP000628840"/>
    </source>
</evidence>
<protein>
    <submittedName>
        <fullName evidence="2">SAM-dependent methyltransferase</fullName>
    </submittedName>
</protein>
<dbReference type="InterPro" id="IPR029063">
    <property type="entry name" value="SAM-dependent_MTases_sf"/>
</dbReference>
<sequence length="187" mass="20493">MDQTTFDTENASKLEDAAQRYRYLSREELLWALSPDGDETVADLGSGTGFYTDDVAPYVGYVYGIDVQAEMHDHYHEKGLPANVELVEADVADLPLADDELDGALSTMTYHEFASDDALAELVRVLEPGGRLVIVDWAATGDGEAGPPLKTRFDVDGVVTTLRDAGFRIEFRAARRETFLVVGDLDA</sequence>
<name>A0A830FCD6_9EURY</name>
<dbReference type="Pfam" id="PF08241">
    <property type="entry name" value="Methyltransf_11"/>
    <property type="match status" value="1"/>
</dbReference>
<dbReference type="PANTHER" id="PTHR43591">
    <property type="entry name" value="METHYLTRANSFERASE"/>
    <property type="match status" value="1"/>
</dbReference>
<evidence type="ECO:0000313" key="2">
    <source>
        <dbReference type="EMBL" id="GGL40622.1"/>
    </source>
</evidence>
<accession>A0A830FCD6</accession>
<dbReference type="AlphaFoldDB" id="A0A830FCD6"/>
<dbReference type="GO" id="GO:0032259">
    <property type="term" value="P:methylation"/>
    <property type="evidence" value="ECO:0007669"/>
    <property type="project" value="UniProtKB-KW"/>
</dbReference>
<dbReference type="SUPFAM" id="SSF53335">
    <property type="entry name" value="S-adenosyl-L-methionine-dependent methyltransferases"/>
    <property type="match status" value="1"/>
</dbReference>
<keyword evidence="2" id="KW-0489">Methyltransferase</keyword>
<reference evidence="2 3" key="1">
    <citation type="journal article" date="2019" name="Int. J. Syst. Evol. Microbiol.">
        <title>The Global Catalogue of Microorganisms (GCM) 10K type strain sequencing project: providing services to taxonomists for standard genome sequencing and annotation.</title>
        <authorList>
            <consortium name="The Broad Institute Genomics Platform"/>
            <consortium name="The Broad Institute Genome Sequencing Center for Infectious Disease"/>
            <person name="Wu L."/>
            <person name="Ma J."/>
        </authorList>
    </citation>
    <scope>NUCLEOTIDE SEQUENCE [LARGE SCALE GENOMIC DNA]</scope>
    <source>
        <strain evidence="2 3">JCM 19585</strain>
    </source>
</reference>
<dbReference type="Gene3D" id="3.40.50.150">
    <property type="entry name" value="Vaccinia Virus protein VP39"/>
    <property type="match status" value="1"/>
</dbReference>
<organism evidence="2 3">
    <name type="scientific">Halarchaeum grantii</name>
    <dbReference type="NCBI Taxonomy" id="1193105"/>
    <lineage>
        <taxon>Archaea</taxon>
        <taxon>Methanobacteriati</taxon>
        <taxon>Methanobacteriota</taxon>
        <taxon>Stenosarchaea group</taxon>
        <taxon>Halobacteria</taxon>
        <taxon>Halobacteriales</taxon>
        <taxon>Halobacteriaceae</taxon>
    </lineage>
</organism>
<evidence type="ECO:0000259" key="1">
    <source>
        <dbReference type="Pfam" id="PF08241"/>
    </source>
</evidence>
<keyword evidence="2" id="KW-0808">Transferase</keyword>
<dbReference type="PANTHER" id="PTHR43591:SF110">
    <property type="entry name" value="RHODANESE DOMAIN-CONTAINING PROTEIN"/>
    <property type="match status" value="1"/>
</dbReference>
<feature type="domain" description="Methyltransferase type 11" evidence="1">
    <location>
        <begin position="43"/>
        <end position="134"/>
    </location>
</feature>
<dbReference type="OrthoDB" id="302307at2157"/>
<dbReference type="Proteomes" id="UP000628840">
    <property type="component" value="Unassembled WGS sequence"/>
</dbReference>
<proteinExistence type="predicted"/>
<dbReference type="InterPro" id="IPR013216">
    <property type="entry name" value="Methyltransf_11"/>
</dbReference>
<dbReference type="EMBL" id="BMPF01000004">
    <property type="protein sequence ID" value="GGL40622.1"/>
    <property type="molecule type" value="Genomic_DNA"/>
</dbReference>
<comment type="caution">
    <text evidence="2">The sequence shown here is derived from an EMBL/GenBank/DDBJ whole genome shotgun (WGS) entry which is preliminary data.</text>
</comment>